<gene>
    <name evidence="6" type="ORF">DGAL_LOCUS16528</name>
</gene>
<evidence type="ECO:0000256" key="1">
    <source>
        <dbReference type="ARBA" id="ARBA00005842"/>
    </source>
</evidence>
<comment type="caution">
    <text evidence="6">The sequence shown here is derived from an EMBL/GenBank/DDBJ whole genome shotgun (WGS) entry which is preliminary data.</text>
</comment>
<keyword evidence="2" id="KW-0808">Transferase</keyword>
<protein>
    <submittedName>
        <fullName evidence="6">Uncharacterized protein</fullName>
    </submittedName>
</protein>
<dbReference type="GO" id="GO:0005739">
    <property type="term" value="C:mitochondrion"/>
    <property type="evidence" value="ECO:0007669"/>
    <property type="project" value="TreeGrafter"/>
</dbReference>
<accession>A0A8J2S8L7</accession>
<feature type="region of interest" description="Disordered" evidence="5">
    <location>
        <begin position="181"/>
        <end position="205"/>
    </location>
</feature>
<dbReference type="AlphaFoldDB" id="A0A8J2S8L7"/>
<organism evidence="6 7">
    <name type="scientific">Daphnia galeata</name>
    <dbReference type="NCBI Taxonomy" id="27404"/>
    <lineage>
        <taxon>Eukaryota</taxon>
        <taxon>Metazoa</taxon>
        <taxon>Ecdysozoa</taxon>
        <taxon>Arthropoda</taxon>
        <taxon>Crustacea</taxon>
        <taxon>Branchiopoda</taxon>
        <taxon>Diplostraca</taxon>
        <taxon>Cladocera</taxon>
        <taxon>Anomopoda</taxon>
        <taxon>Daphniidae</taxon>
        <taxon>Daphnia</taxon>
    </lineage>
</organism>
<dbReference type="OrthoDB" id="775260at2759"/>
<feature type="compositionally biased region" description="Low complexity" evidence="5">
    <location>
        <begin position="463"/>
        <end position="477"/>
    </location>
</feature>
<dbReference type="Pfam" id="PF01715">
    <property type="entry name" value="IPPT"/>
    <property type="match status" value="2"/>
</dbReference>
<dbReference type="Proteomes" id="UP000789390">
    <property type="component" value="Unassembled WGS sequence"/>
</dbReference>
<dbReference type="PANTHER" id="PTHR11088">
    <property type="entry name" value="TRNA DIMETHYLALLYLTRANSFERASE"/>
    <property type="match status" value="1"/>
</dbReference>
<keyword evidence="4" id="KW-0067">ATP-binding</keyword>
<dbReference type="InterPro" id="IPR027417">
    <property type="entry name" value="P-loop_NTPase"/>
</dbReference>
<evidence type="ECO:0000313" key="6">
    <source>
        <dbReference type="EMBL" id="CAH0112749.1"/>
    </source>
</evidence>
<dbReference type="HAMAP" id="MF_00185">
    <property type="entry name" value="IPP_trans"/>
    <property type="match status" value="1"/>
</dbReference>
<dbReference type="GO" id="GO:0006400">
    <property type="term" value="P:tRNA modification"/>
    <property type="evidence" value="ECO:0007669"/>
    <property type="project" value="TreeGrafter"/>
</dbReference>
<reference evidence="6" key="1">
    <citation type="submission" date="2021-11" db="EMBL/GenBank/DDBJ databases">
        <authorList>
            <person name="Schell T."/>
        </authorList>
    </citation>
    <scope>NUCLEOTIDE SEQUENCE</scope>
    <source>
        <strain evidence="6">M5</strain>
    </source>
</reference>
<dbReference type="EMBL" id="CAKKLH010000331">
    <property type="protein sequence ID" value="CAH0112749.1"/>
    <property type="molecule type" value="Genomic_DNA"/>
</dbReference>
<dbReference type="Gene3D" id="3.40.50.300">
    <property type="entry name" value="P-loop containing nucleotide triphosphate hydrolases"/>
    <property type="match status" value="1"/>
</dbReference>
<evidence type="ECO:0000256" key="2">
    <source>
        <dbReference type="ARBA" id="ARBA00022679"/>
    </source>
</evidence>
<dbReference type="InterPro" id="IPR039657">
    <property type="entry name" value="Dimethylallyltransferase"/>
</dbReference>
<dbReference type="InterPro" id="IPR018022">
    <property type="entry name" value="IPT"/>
</dbReference>
<proteinExistence type="inferred from homology"/>
<keyword evidence="3" id="KW-0547">Nucleotide-binding</keyword>
<dbReference type="Gene3D" id="1.10.20.140">
    <property type="match status" value="1"/>
</dbReference>
<keyword evidence="7" id="KW-1185">Reference proteome</keyword>
<comment type="similarity">
    <text evidence="1">Belongs to the IPP transferase family.</text>
</comment>
<sequence>MVGGRTLDRNETHHYEKRIIIIQRWRPSGCQERTTTRLLNSRLPVIVVCGATGTGKSKLALELAVKYGGEIISADSMQIYQGLDIITNKVTLEERQLVPHHLIDCSSPLTRWTVVDFQRKSLAVIDDLLRNGRVPVIVGGTHYYIESLLWKVLLDSDHHHDQQQQNSGQDQTTLLYERDEQLRRQRQSSPSAAGQTELECHDDGHDNDDQLLKLLPFDDGSDGKELQHLSSARLHQLLKKVDPVMADSIHPNNRRKIVRSLQAWQQHGRPHSELLRLQRDSEGGSTLGGPLRYDADRTLIFWVQCQQEVLDRRLDSRVDDMMSRGLVDELADFHHLYNERRLRDEIKPCQGQPLFGIDESREGAGQYSELWTSFGSDDDEMMSGRECPKPLAVAETSSREKQTSFHCPICDKVTVGQRASGSCTSQNSRASNGRNLLLWWKAASRCFRNSTGASSPNVDDGTKGAQQQQRQPAKTKQIPTDRMQRL</sequence>
<name>A0A8J2S8L7_9CRUS</name>
<dbReference type="PANTHER" id="PTHR11088:SF89">
    <property type="entry name" value="TRNA DIMETHYLALLYLTRANSFERASE"/>
    <property type="match status" value="1"/>
</dbReference>
<evidence type="ECO:0000256" key="4">
    <source>
        <dbReference type="ARBA" id="ARBA00022840"/>
    </source>
</evidence>
<dbReference type="GO" id="GO:0005524">
    <property type="term" value="F:ATP binding"/>
    <property type="evidence" value="ECO:0007669"/>
    <property type="project" value="UniProtKB-KW"/>
</dbReference>
<dbReference type="SUPFAM" id="SSF52540">
    <property type="entry name" value="P-loop containing nucleoside triphosphate hydrolases"/>
    <property type="match status" value="2"/>
</dbReference>
<evidence type="ECO:0000256" key="3">
    <source>
        <dbReference type="ARBA" id="ARBA00022741"/>
    </source>
</evidence>
<feature type="region of interest" description="Disordered" evidence="5">
    <location>
        <begin position="451"/>
        <end position="486"/>
    </location>
</feature>
<dbReference type="GO" id="GO:0052381">
    <property type="term" value="F:tRNA dimethylallyltransferase activity"/>
    <property type="evidence" value="ECO:0007669"/>
    <property type="project" value="InterPro"/>
</dbReference>
<evidence type="ECO:0000313" key="7">
    <source>
        <dbReference type="Proteomes" id="UP000789390"/>
    </source>
</evidence>
<evidence type="ECO:0000256" key="5">
    <source>
        <dbReference type="SAM" id="MobiDB-lite"/>
    </source>
</evidence>